<keyword evidence="1" id="KW-0732">Signal</keyword>
<feature type="signal peptide" evidence="1">
    <location>
        <begin position="1"/>
        <end position="22"/>
    </location>
</feature>
<evidence type="ECO:0000256" key="1">
    <source>
        <dbReference type="SAM" id="SignalP"/>
    </source>
</evidence>
<evidence type="ECO:0000313" key="3">
    <source>
        <dbReference type="Proteomes" id="UP000215059"/>
    </source>
</evidence>
<dbReference type="PROSITE" id="PS51257">
    <property type="entry name" value="PROKAR_LIPOPROTEIN"/>
    <property type="match status" value="1"/>
</dbReference>
<name>A0A235F4B1_9BACL</name>
<gene>
    <name evidence="2" type="ORF">CGZ90_19495</name>
</gene>
<reference evidence="2 3" key="1">
    <citation type="submission" date="2017-07" db="EMBL/GenBank/DDBJ databases">
        <title>Fictibacillus sp. nov. GDSW-R2A3 Genome sequencing and assembly.</title>
        <authorList>
            <person name="Mayilraj S."/>
        </authorList>
    </citation>
    <scope>NUCLEOTIDE SEQUENCE [LARGE SCALE GENOMIC DNA]</scope>
    <source>
        <strain evidence="2 3">GDSW-R2A3</strain>
    </source>
</reference>
<sequence>MRTYVISGLVLSFLLAGCQQKAADPSLGNHSMKQTSKDMEYQIGSNKWPELIKQNATDEVMEAYQFALDKPEVLNNMPCYCGCFEEDGHTSNTNCFVESVDGNIAMLDDMGLG</sequence>
<dbReference type="InterPro" id="IPR025673">
    <property type="entry name" value="PCYCGC"/>
</dbReference>
<proteinExistence type="predicted"/>
<protein>
    <submittedName>
        <fullName evidence="2">Uncharacterized protein</fullName>
    </submittedName>
</protein>
<dbReference type="AlphaFoldDB" id="A0A235F4B1"/>
<dbReference type="OrthoDB" id="2654667at2"/>
<feature type="chain" id="PRO_5011300132" evidence="1">
    <location>
        <begin position="23"/>
        <end position="113"/>
    </location>
</feature>
<evidence type="ECO:0000313" key="2">
    <source>
        <dbReference type="EMBL" id="OYD56068.1"/>
    </source>
</evidence>
<keyword evidence="3" id="KW-1185">Reference proteome</keyword>
<dbReference type="Proteomes" id="UP000215059">
    <property type="component" value="Unassembled WGS sequence"/>
</dbReference>
<organism evidence="2 3">
    <name type="scientific">Fictibacillus aquaticus</name>
    <dbReference type="NCBI Taxonomy" id="2021314"/>
    <lineage>
        <taxon>Bacteria</taxon>
        <taxon>Bacillati</taxon>
        <taxon>Bacillota</taxon>
        <taxon>Bacilli</taxon>
        <taxon>Bacillales</taxon>
        <taxon>Fictibacillaceae</taxon>
        <taxon>Fictibacillus</taxon>
    </lineage>
</organism>
<comment type="caution">
    <text evidence="2">The sequence shown here is derived from an EMBL/GenBank/DDBJ whole genome shotgun (WGS) entry which is preliminary data.</text>
</comment>
<dbReference type="EMBL" id="NOII01000058">
    <property type="protein sequence ID" value="OYD56068.1"/>
    <property type="molecule type" value="Genomic_DNA"/>
</dbReference>
<accession>A0A235F4B1</accession>
<dbReference type="Pfam" id="PF13798">
    <property type="entry name" value="PCYCGC"/>
    <property type="match status" value="1"/>
</dbReference>